<evidence type="ECO:0000256" key="1">
    <source>
        <dbReference type="SAM" id="Phobius"/>
    </source>
</evidence>
<reference evidence="4 5" key="1">
    <citation type="journal article" date="2024" name="BMC Genomics">
        <title>De novo assembly and annotation of Popillia japonica's genome with initial clues to its potential as an invasive pest.</title>
        <authorList>
            <person name="Cucini C."/>
            <person name="Boschi S."/>
            <person name="Funari R."/>
            <person name="Cardaioli E."/>
            <person name="Iannotti N."/>
            <person name="Marturano G."/>
            <person name="Paoli F."/>
            <person name="Bruttini M."/>
            <person name="Carapelli A."/>
            <person name="Frati F."/>
            <person name="Nardi F."/>
        </authorList>
    </citation>
    <scope>NUCLEOTIDE SEQUENCE [LARGE SCALE GENOMIC DNA]</scope>
    <source>
        <strain evidence="4">DMR45628</strain>
    </source>
</reference>
<feature type="domain" description="Thioredoxin" evidence="3">
    <location>
        <begin position="125"/>
        <end position="213"/>
    </location>
</feature>
<protein>
    <submittedName>
        <fullName evidence="4">Thioredoxin</fullName>
    </submittedName>
</protein>
<evidence type="ECO:0000259" key="3">
    <source>
        <dbReference type="Pfam" id="PF00085"/>
    </source>
</evidence>
<dbReference type="EMBL" id="JASPKY010000581">
    <property type="protein sequence ID" value="KAK9692465.1"/>
    <property type="molecule type" value="Genomic_DNA"/>
</dbReference>
<dbReference type="Gene3D" id="3.40.30.10">
    <property type="entry name" value="Glutaredoxin"/>
    <property type="match status" value="2"/>
</dbReference>
<dbReference type="Proteomes" id="UP001458880">
    <property type="component" value="Unassembled WGS sequence"/>
</dbReference>
<gene>
    <name evidence="4" type="ORF">QE152_g35147</name>
</gene>
<dbReference type="Pfam" id="PF00085">
    <property type="entry name" value="Thioredoxin"/>
    <property type="match status" value="1"/>
</dbReference>
<feature type="chain" id="PRO_5043934672" evidence="2">
    <location>
        <begin position="20"/>
        <end position="317"/>
    </location>
</feature>
<feature type="transmembrane region" description="Helical" evidence="1">
    <location>
        <begin position="280"/>
        <end position="299"/>
    </location>
</feature>
<evidence type="ECO:0000256" key="2">
    <source>
        <dbReference type="SAM" id="SignalP"/>
    </source>
</evidence>
<organism evidence="4 5">
    <name type="scientific">Popillia japonica</name>
    <name type="common">Japanese beetle</name>
    <dbReference type="NCBI Taxonomy" id="7064"/>
    <lineage>
        <taxon>Eukaryota</taxon>
        <taxon>Metazoa</taxon>
        <taxon>Ecdysozoa</taxon>
        <taxon>Arthropoda</taxon>
        <taxon>Hexapoda</taxon>
        <taxon>Insecta</taxon>
        <taxon>Pterygota</taxon>
        <taxon>Neoptera</taxon>
        <taxon>Endopterygota</taxon>
        <taxon>Coleoptera</taxon>
        <taxon>Polyphaga</taxon>
        <taxon>Scarabaeiformia</taxon>
        <taxon>Scarabaeidae</taxon>
        <taxon>Rutelinae</taxon>
        <taxon>Popillia</taxon>
    </lineage>
</organism>
<dbReference type="PANTHER" id="PTHR19991">
    <property type="entry name" value="L 2 01289"/>
    <property type="match status" value="1"/>
</dbReference>
<keyword evidence="5" id="KW-1185">Reference proteome</keyword>
<feature type="signal peptide" evidence="2">
    <location>
        <begin position="1"/>
        <end position="19"/>
    </location>
</feature>
<dbReference type="InterPro" id="IPR013766">
    <property type="entry name" value="Thioredoxin_domain"/>
</dbReference>
<evidence type="ECO:0000313" key="5">
    <source>
        <dbReference type="Proteomes" id="UP001458880"/>
    </source>
</evidence>
<proteinExistence type="predicted"/>
<dbReference type="SUPFAM" id="SSF52833">
    <property type="entry name" value="Thioredoxin-like"/>
    <property type="match status" value="2"/>
</dbReference>
<comment type="caution">
    <text evidence="4">The sequence shown here is derived from an EMBL/GenBank/DDBJ whole genome shotgun (WGS) entry which is preliminary data.</text>
</comment>
<keyword evidence="2" id="KW-0732">Signal</keyword>
<evidence type="ECO:0000313" key="4">
    <source>
        <dbReference type="EMBL" id="KAK9692465.1"/>
    </source>
</evidence>
<name>A0AAW1ISH7_POPJA</name>
<dbReference type="AlphaFoldDB" id="A0AAW1ISH7"/>
<accession>A0AAW1ISH7</accession>
<dbReference type="CDD" id="cd02961">
    <property type="entry name" value="PDI_a_family"/>
    <property type="match status" value="1"/>
</dbReference>
<keyword evidence="1" id="KW-0472">Membrane</keyword>
<dbReference type="InterPro" id="IPR036249">
    <property type="entry name" value="Thioredoxin-like_sf"/>
</dbReference>
<keyword evidence="1" id="KW-0812">Transmembrane</keyword>
<keyword evidence="1" id="KW-1133">Transmembrane helix</keyword>
<dbReference type="PANTHER" id="PTHR19991:SF2">
    <property type="entry name" value="GH08893P"/>
    <property type="match status" value="1"/>
</dbReference>
<sequence length="317" mass="36251">MFSIFSLLLIATVVTNIQASLETVTDDELLNLIKTEKYVIVLFSKRDCEICDNYENELSSLREDLVDSLNAWVVKVENSHMTRLYTPTKEPVVIFFRHGVPLLYDGPLNDEVLLHTFTDNKEPIVKELTDDTFEHLTQAATGATTGDWFVMFYNNDCIDCQRLQARLEAVGAKLKNKVNIARVNRGTNGAATARRFDVFHVPTFILFRQGKMYRYHIQKYDIPSFVSFAQEWHKNVSPEKVPLPKTPLINNVSPEKVPLPKTPFDDLTSAIAVYIRENTWLLYVGIGTFCIGIIASMLSRRGKIQTQEKPKKTKKEK</sequence>